<dbReference type="EMBL" id="GEDG01027434">
    <property type="protein sequence ID" value="JAP13853.1"/>
    <property type="molecule type" value="Transcribed_RNA"/>
</dbReference>
<dbReference type="AlphaFoldDB" id="A0A0V0H131"/>
<accession>A0A0V0H131</accession>
<evidence type="ECO:0000313" key="2">
    <source>
        <dbReference type="EMBL" id="JAP13853.1"/>
    </source>
</evidence>
<protein>
    <submittedName>
        <fullName evidence="2">Putative ovule protein</fullName>
    </submittedName>
</protein>
<name>A0A0V0H131_SOLCH</name>
<evidence type="ECO:0000256" key="1">
    <source>
        <dbReference type="SAM" id="MobiDB-lite"/>
    </source>
</evidence>
<reference evidence="2" key="1">
    <citation type="submission" date="2015-12" db="EMBL/GenBank/DDBJ databases">
        <title>Gene expression during late stages of embryo sac development: a critical building block for successful pollen-pistil interactions.</title>
        <authorList>
            <person name="Liu Y."/>
            <person name="Joly V."/>
            <person name="Sabar M."/>
            <person name="Matton D.P."/>
        </authorList>
    </citation>
    <scope>NUCLEOTIDE SEQUENCE</scope>
</reference>
<sequence>MIHRELNIIFKMNSSFLGGATSIFSINHGFLASQQPQLQYVNNPPRFAQSSSENKRQCETGTWEM</sequence>
<proteinExistence type="predicted"/>
<organism evidence="2">
    <name type="scientific">Solanum chacoense</name>
    <name type="common">Chaco potato</name>
    <dbReference type="NCBI Taxonomy" id="4108"/>
    <lineage>
        <taxon>Eukaryota</taxon>
        <taxon>Viridiplantae</taxon>
        <taxon>Streptophyta</taxon>
        <taxon>Embryophyta</taxon>
        <taxon>Tracheophyta</taxon>
        <taxon>Spermatophyta</taxon>
        <taxon>Magnoliopsida</taxon>
        <taxon>eudicotyledons</taxon>
        <taxon>Gunneridae</taxon>
        <taxon>Pentapetalae</taxon>
        <taxon>asterids</taxon>
        <taxon>lamiids</taxon>
        <taxon>Solanales</taxon>
        <taxon>Solanaceae</taxon>
        <taxon>Solanoideae</taxon>
        <taxon>Solaneae</taxon>
        <taxon>Solanum</taxon>
    </lineage>
</organism>
<feature type="region of interest" description="Disordered" evidence="1">
    <location>
        <begin position="45"/>
        <end position="65"/>
    </location>
</feature>